<sequence>MTSAFTRRLAVIALGASLAIGVPAAANAANHIAPAQSTNVVESAPTAAPEITPAEAAPTAADRPVASGSQVAETTTVSEVRTAPARQGKPTEDPRAQQAKDNQARKMTLEATQPTEQYGEVTVSGRGFPKNSEVTVMISNGSAIKVSGNATVKPNGRFSTALTPAEPWRVGTYQVWVSYPGGTKEITLEVTNDLPSTGATALTATTPTSPSDAITLSGTAFTPNPSLRVWVQQQGTSVLPVSTTVAIDVDGAFSVTATPDQPWQSNTTYLVGAQDDNGQFIQTTFTTPAW</sequence>
<accession>A0ABZ3FJR3</accession>
<keyword evidence="4" id="KW-1185">Reference proteome</keyword>
<evidence type="ECO:0000256" key="2">
    <source>
        <dbReference type="SAM" id="SignalP"/>
    </source>
</evidence>
<name>A0ABZ3FJR3_9ACTN</name>
<evidence type="ECO:0000256" key="1">
    <source>
        <dbReference type="SAM" id="MobiDB-lite"/>
    </source>
</evidence>
<protein>
    <recommendedName>
        <fullName evidence="5">Bacterial Ig domain-containing protein</fullName>
    </recommendedName>
</protein>
<evidence type="ECO:0008006" key="5">
    <source>
        <dbReference type="Google" id="ProtNLM"/>
    </source>
</evidence>
<evidence type="ECO:0000313" key="3">
    <source>
        <dbReference type="EMBL" id="XAN05865.1"/>
    </source>
</evidence>
<keyword evidence="2" id="KW-0732">Signal</keyword>
<dbReference type="Proteomes" id="UP001442841">
    <property type="component" value="Chromosome"/>
</dbReference>
<reference evidence="3 4" key="1">
    <citation type="submission" date="2024-04" db="EMBL/GenBank/DDBJ databases">
        <title>Isolation of an actinomycete strain from pig manure.</title>
        <authorList>
            <person name="Gong T."/>
            <person name="Yu Z."/>
            <person name="An M."/>
            <person name="Wei C."/>
            <person name="Yang W."/>
            <person name="Liu L."/>
        </authorList>
    </citation>
    <scope>NUCLEOTIDE SEQUENCE [LARGE SCALE GENOMIC DNA]</scope>
    <source>
        <strain evidence="3 4">ZF39</strain>
    </source>
</reference>
<gene>
    <name evidence="3" type="ORF">AADG42_00600</name>
</gene>
<organism evidence="3 4">
    <name type="scientific">Ammonicoccus fulvus</name>
    <dbReference type="NCBI Taxonomy" id="3138240"/>
    <lineage>
        <taxon>Bacteria</taxon>
        <taxon>Bacillati</taxon>
        <taxon>Actinomycetota</taxon>
        <taxon>Actinomycetes</taxon>
        <taxon>Propionibacteriales</taxon>
        <taxon>Propionibacteriaceae</taxon>
        <taxon>Ammonicoccus</taxon>
    </lineage>
</organism>
<feature type="region of interest" description="Disordered" evidence="1">
    <location>
        <begin position="54"/>
        <end position="110"/>
    </location>
</feature>
<feature type="chain" id="PRO_5045192066" description="Bacterial Ig domain-containing protein" evidence="2">
    <location>
        <begin position="29"/>
        <end position="290"/>
    </location>
</feature>
<feature type="compositionally biased region" description="Polar residues" evidence="1">
    <location>
        <begin position="67"/>
        <end position="79"/>
    </location>
</feature>
<feature type="signal peptide" evidence="2">
    <location>
        <begin position="1"/>
        <end position="28"/>
    </location>
</feature>
<dbReference type="RefSeq" id="WP_425307300.1">
    <property type="nucleotide sequence ID" value="NZ_CP154795.1"/>
</dbReference>
<evidence type="ECO:0000313" key="4">
    <source>
        <dbReference type="Proteomes" id="UP001442841"/>
    </source>
</evidence>
<dbReference type="EMBL" id="CP154795">
    <property type="protein sequence ID" value="XAN05865.1"/>
    <property type="molecule type" value="Genomic_DNA"/>
</dbReference>
<proteinExistence type="predicted"/>